<reference evidence="2 3" key="1">
    <citation type="submission" date="2006-02" db="EMBL/GenBank/DDBJ databases">
        <authorList>
            <person name="Pinhassi J."/>
            <person name="Pedros-Alio C."/>
            <person name="Ferriera S."/>
            <person name="Johnson J."/>
            <person name="Kravitz S."/>
            <person name="Halpern A."/>
            <person name="Remington K."/>
            <person name="Beeson K."/>
            <person name="Tran B."/>
            <person name="Rogers Y.-H."/>
            <person name="Friedman R."/>
            <person name="Venter J.C."/>
        </authorList>
    </citation>
    <scope>NUCLEOTIDE SEQUENCE [LARGE SCALE GENOMIC DNA]</scope>
    <source>
        <strain evidence="2 3">MED92</strain>
    </source>
</reference>
<dbReference type="Proteomes" id="UP000002171">
    <property type="component" value="Unassembled WGS sequence"/>
</dbReference>
<dbReference type="RefSeq" id="WP_007020404.1">
    <property type="nucleotide sequence ID" value="NZ_CH724125.1"/>
</dbReference>
<comment type="caution">
    <text evidence="2">The sequence shown here is derived from an EMBL/GenBank/DDBJ whole genome shotgun (WGS) entry which is preliminary data.</text>
</comment>
<sequence length="178" mass="20454">MPRFNVIFTALILSALVHSQSLKASEIQNEAWIVVGKASLSVLWFDIYDASLLTLNGQFESYQQPLAIQLLYKRNISKEDLLKETDKQLKRFVTEEGVRSRWINELAVIWPDINKGDQLVYQTDLNRVGHFIFNQRLIGSIKDPLFSETFPRIWLSPDGKYPKLASRLRGESTIGAKQ</sequence>
<feature type="signal peptide" evidence="1">
    <location>
        <begin position="1"/>
        <end position="24"/>
    </location>
</feature>
<evidence type="ECO:0000256" key="1">
    <source>
        <dbReference type="SAM" id="SignalP"/>
    </source>
</evidence>
<dbReference type="AlphaFoldDB" id="A0A7U8GQW2"/>
<evidence type="ECO:0000313" key="2">
    <source>
        <dbReference type="EMBL" id="EAR60732.1"/>
    </source>
</evidence>
<evidence type="ECO:0000313" key="3">
    <source>
        <dbReference type="Proteomes" id="UP000002171"/>
    </source>
</evidence>
<name>A0A7U8GQW2_NEPCE</name>
<feature type="chain" id="PRO_5030567800" description="Chalcone isomerase domain-containing protein" evidence="1">
    <location>
        <begin position="25"/>
        <end position="178"/>
    </location>
</feature>
<gene>
    <name evidence="2" type="ORF">MED92_13693</name>
</gene>
<keyword evidence="3" id="KW-1185">Reference proteome</keyword>
<dbReference type="EMBL" id="AAOW01000014">
    <property type="protein sequence ID" value="EAR60732.1"/>
    <property type="molecule type" value="Genomic_DNA"/>
</dbReference>
<accession>A0A7U8GQW2</accession>
<dbReference type="OrthoDB" id="8527419at2"/>
<protein>
    <recommendedName>
        <fullName evidence="4">Chalcone isomerase domain-containing protein</fullName>
    </recommendedName>
</protein>
<organism evidence="2 3">
    <name type="scientific">Neptuniibacter caesariensis</name>
    <dbReference type="NCBI Taxonomy" id="207954"/>
    <lineage>
        <taxon>Bacteria</taxon>
        <taxon>Pseudomonadati</taxon>
        <taxon>Pseudomonadota</taxon>
        <taxon>Gammaproteobacteria</taxon>
        <taxon>Oceanospirillales</taxon>
        <taxon>Oceanospirillaceae</taxon>
        <taxon>Neptuniibacter</taxon>
    </lineage>
</organism>
<evidence type="ECO:0008006" key="4">
    <source>
        <dbReference type="Google" id="ProtNLM"/>
    </source>
</evidence>
<keyword evidence="1" id="KW-0732">Signal</keyword>
<proteinExistence type="predicted"/>